<feature type="region of interest" description="Disordered" evidence="1">
    <location>
        <begin position="1"/>
        <end position="50"/>
    </location>
</feature>
<evidence type="ECO:0000256" key="1">
    <source>
        <dbReference type="SAM" id="MobiDB-lite"/>
    </source>
</evidence>
<comment type="caution">
    <text evidence="3">The sequence shown here is derived from an EMBL/GenBank/DDBJ whole genome shotgun (WGS) entry which is preliminary data.</text>
</comment>
<protein>
    <submittedName>
        <fullName evidence="3">Uncharacterized protein</fullName>
    </submittedName>
</protein>
<evidence type="ECO:0000256" key="2">
    <source>
        <dbReference type="SAM" id="Phobius"/>
    </source>
</evidence>
<keyword evidence="2" id="KW-1133">Transmembrane helix</keyword>
<keyword evidence="2" id="KW-0812">Transmembrane</keyword>
<dbReference type="EMBL" id="JAROCY010000002">
    <property type="protein sequence ID" value="MDF8332138.1"/>
    <property type="molecule type" value="Genomic_DNA"/>
</dbReference>
<evidence type="ECO:0000313" key="4">
    <source>
        <dbReference type="Proteomes" id="UP001222770"/>
    </source>
</evidence>
<gene>
    <name evidence="3" type="ORF">POM99_02900</name>
</gene>
<sequence>MAGEVETGADTTAAEADTSADRTQTVEGQTTQTPDPAASQRAADVSSSQPGDADLIRDSFFFHQLAEVYLLLDNVSATKEKKLPERIDAAVFAAPEGKDHEDWIQRISEIHYPPQDRPKRPLAEQAAELYRVRDALNLAAAPATSATIAFSLLYAGDQRTSNRIDAERDETGWLPGIVPAGLRRMFNRTAQLLDEQVEDGQMWEQFLRNRLSRDKLAGLAFPAFVRPARQLRLFTNWLLIFLISVLAFTTFLSWSAATGAALLTRIDTLTAERADIGKGMEEQRAKEIIQQRTATEAQGAEPAPPSIEMQAFQTKWTDNARQLAVARLNLDWWLQNGLVQNLARLGNPKNDIAATQSGPRPRNTPPQSDPGKVNVQWATVLLTVMANNILPILYGVLGAGAAVMRNLAAAMRDYLLSPRHLRMALIQLVLGALTGAVIGLFVSHDTASPGAPDGLLQGVFLSTSALCFVAGFGVEGVFQALESLVARVFNLNGPANRPPAQ</sequence>
<organism evidence="3 4">
    <name type="scientific">Novosphingobium cyanobacteriorum</name>
    <dbReference type="NCBI Taxonomy" id="3024215"/>
    <lineage>
        <taxon>Bacteria</taxon>
        <taxon>Pseudomonadati</taxon>
        <taxon>Pseudomonadota</taxon>
        <taxon>Alphaproteobacteria</taxon>
        <taxon>Sphingomonadales</taxon>
        <taxon>Sphingomonadaceae</taxon>
        <taxon>Novosphingobium</taxon>
    </lineage>
</organism>
<feature type="transmembrane region" description="Helical" evidence="2">
    <location>
        <begin position="377"/>
        <end position="403"/>
    </location>
</feature>
<feature type="region of interest" description="Disordered" evidence="1">
    <location>
        <begin position="349"/>
        <end position="371"/>
    </location>
</feature>
<keyword evidence="2" id="KW-0472">Membrane</keyword>
<accession>A0ABT6CF73</accession>
<reference evidence="3 4" key="1">
    <citation type="submission" date="2023-03" db="EMBL/GenBank/DDBJ databases">
        <title>Novosphingobium cyanobacteriorum sp. nov., isolated from a eutrophic reservoir during the Microcystis bloom period.</title>
        <authorList>
            <person name="Kang M."/>
            <person name="Le V."/>
            <person name="Ko S.-R."/>
            <person name="Lee S.-A."/>
            <person name="Ahn C.-Y."/>
        </authorList>
    </citation>
    <scope>NUCLEOTIDE SEQUENCE [LARGE SCALE GENOMIC DNA]</scope>
    <source>
        <strain evidence="3 4">HBC54</strain>
    </source>
</reference>
<proteinExistence type="predicted"/>
<evidence type="ECO:0000313" key="3">
    <source>
        <dbReference type="EMBL" id="MDF8332138.1"/>
    </source>
</evidence>
<feature type="transmembrane region" description="Helical" evidence="2">
    <location>
        <begin position="455"/>
        <end position="478"/>
    </location>
</feature>
<feature type="compositionally biased region" description="Polar residues" evidence="1">
    <location>
        <begin position="22"/>
        <end position="34"/>
    </location>
</feature>
<feature type="transmembrane region" description="Helical" evidence="2">
    <location>
        <begin position="424"/>
        <end position="443"/>
    </location>
</feature>
<dbReference type="RefSeq" id="WP_277275298.1">
    <property type="nucleotide sequence ID" value="NZ_JAROCY010000002.1"/>
</dbReference>
<dbReference type="Proteomes" id="UP001222770">
    <property type="component" value="Unassembled WGS sequence"/>
</dbReference>
<feature type="transmembrane region" description="Helical" evidence="2">
    <location>
        <begin position="236"/>
        <end position="257"/>
    </location>
</feature>
<feature type="compositionally biased region" description="Low complexity" evidence="1">
    <location>
        <begin position="1"/>
        <end position="17"/>
    </location>
</feature>
<keyword evidence="4" id="KW-1185">Reference proteome</keyword>
<name>A0ABT6CF73_9SPHN</name>